<dbReference type="InterPro" id="IPR042099">
    <property type="entry name" value="ANL_N_sf"/>
</dbReference>
<dbReference type="Gene3D" id="3.30.300.30">
    <property type="match status" value="1"/>
</dbReference>
<gene>
    <name evidence="3" type="ORF">T260_11725</name>
</gene>
<dbReference type="InterPro" id="IPR050237">
    <property type="entry name" value="ATP-dep_AMP-bd_enzyme"/>
</dbReference>
<evidence type="ECO:0000313" key="3">
    <source>
        <dbReference type="EMBL" id="ESU71801.1"/>
    </source>
</evidence>
<dbReference type="PROSITE" id="PS00455">
    <property type="entry name" value="AMP_BINDING"/>
    <property type="match status" value="1"/>
</dbReference>
<evidence type="ECO:0008006" key="5">
    <source>
        <dbReference type="Google" id="ProtNLM"/>
    </source>
</evidence>
<reference evidence="3 4" key="1">
    <citation type="journal article" date="2014" name="Genome Announc.">
        <title>Draft Genome Sequence of Geobacillus thermopakistaniensis Strain MAS1.</title>
        <authorList>
            <person name="Siddiqui M.A."/>
            <person name="Rashid N."/>
            <person name="Ayyampalayam S."/>
            <person name="Whitman W.B."/>
        </authorList>
    </citation>
    <scope>NUCLEOTIDE SEQUENCE [LARGE SCALE GENOMIC DNA]</scope>
    <source>
        <strain evidence="3 4">MAS1</strain>
    </source>
</reference>
<dbReference type="CDD" id="cd04433">
    <property type="entry name" value="AFD_class_I"/>
    <property type="match status" value="1"/>
</dbReference>
<dbReference type="Pfam" id="PF13193">
    <property type="entry name" value="AMP-binding_C"/>
    <property type="match status" value="1"/>
</dbReference>
<feature type="domain" description="AMP-dependent synthetase/ligase" evidence="1">
    <location>
        <begin position="14"/>
        <end position="355"/>
    </location>
</feature>
<feature type="domain" description="AMP-binding enzyme C-terminal" evidence="2">
    <location>
        <begin position="405"/>
        <end position="473"/>
    </location>
</feature>
<dbReference type="Gene3D" id="3.40.50.12780">
    <property type="entry name" value="N-terminal domain of ligase-like"/>
    <property type="match status" value="1"/>
</dbReference>
<dbReference type="RefSeq" id="WP_023634118.1">
    <property type="nucleotide sequence ID" value="NZ_AYSF01000056.1"/>
</dbReference>
<dbReference type="GeneID" id="32063385"/>
<dbReference type="Proteomes" id="UP000018339">
    <property type="component" value="Unassembled WGS sequence"/>
</dbReference>
<dbReference type="InterPro" id="IPR045851">
    <property type="entry name" value="AMP-bd_C_sf"/>
</dbReference>
<evidence type="ECO:0000313" key="4">
    <source>
        <dbReference type="Proteomes" id="UP000018339"/>
    </source>
</evidence>
<accession>A0A7U9JAG9</accession>
<comment type="caution">
    <text evidence="3">The sequence shown here is derived from an EMBL/GenBank/DDBJ whole genome shotgun (WGS) entry which is preliminary data.</text>
</comment>
<organism evidence="3 4">
    <name type="scientific">Geobacillus thermopakistaniensis (strain MAS1)</name>
    <dbReference type="NCBI Taxonomy" id="1408282"/>
    <lineage>
        <taxon>Bacteria</taxon>
        <taxon>Bacillati</taxon>
        <taxon>Bacillota</taxon>
        <taxon>Bacilli</taxon>
        <taxon>Bacillales</taxon>
        <taxon>Anoxybacillaceae</taxon>
        <taxon>Geobacillus</taxon>
    </lineage>
</organism>
<sequence>MSQLYKWIFEEGKNEDVHKTILTSQTGSYSLDDIRQEVNKYCSLLTQLGPVQRKRVAFMIPYASSFLSLLLAVNRLGAVAVPISPFLRSEDLSRLLEFINPHVILTIRQHQNFQFFNAVSQWAHGTGEETIIYDSVKGDHWKATVVAGMPKPVESEPVDIIACTSGSTGVPKGVMVDFNFIQFGDAALSAALSLSASDKVLGIVPFSGLFGLCLMVVSIKKRLHFVATESFHFPDIIRLLHTHPVNKLVTSPSLFRSLYLLAKKPVLEPLELIGLAGERITADFIEAVRPIDHCRIISIYGLTEIGGVMFSKNDVRQGMDWELVPGVEAAIVNAPDKREIGELVVKTPNGFLGYYQRPDLTQEAYRDGWFYTGDVARMTESGAIEIVGRKKEMIKKGGQQVIPGEIESLLASHPSIFAAAVVGIPHPIFGEQIVAFVVPKEHVSDTNLYSFCRERLASYKVPDHIFTIDEIPVSQGKADKVKLQQLATKRIAARE</sequence>
<proteinExistence type="predicted"/>
<dbReference type="PANTHER" id="PTHR43767:SF1">
    <property type="entry name" value="NONRIBOSOMAL PEPTIDE SYNTHASE PES1 (EUROFUNG)-RELATED"/>
    <property type="match status" value="1"/>
</dbReference>
<dbReference type="PANTHER" id="PTHR43767">
    <property type="entry name" value="LONG-CHAIN-FATTY-ACID--COA LIGASE"/>
    <property type="match status" value="1"/>
</dbReference>
<dbReference type="InterPro" id="IPR020845">
    <property type="entry name" value="AMP-binding_CS"/>
</dbReference>
<dbReference type="GO" id="GO:0016878">
    <property type="term" value="F:acid-thiol ligase activity"/>
    <property type="evidence" value="ECO:0007669"/>
    <property type="project" value="UniProtKB-ARBA"/>
</dbReference>
<evidence type="ECO:0000259" key="1">
    <source>
        <dbReference type="Pfam" id="PF00501"/>
    </source>
</evidence>
<name>A0A7U9JAG9_GEOTM</name>
<evidence type="ECO:0000259" key="2">
    <source>
        <dbReference type="Pfam" id="PF13193"/>
    </source>
</evidence>
<dbReference type="Pfam" id="PF00501">
    <property type="entry name" value="AMP-binding"/>
    <property type="match status" value="1"/>
</dbReference>
<dbReference type="SUPFAM" id="SSF56801">
    <property type="entry name" value="Acetyl-CoA synthetase-like"/>
    <property type="match status" value="1"/>
</dbReference>
<dbReference type="AlphaFoldDB" id="A0A7U9JAG9"/>
<protein>
    <recommendedName>
        <fullName evidence="5">AMP-dependent synthetase</fullName>
    </recommendedName>
</protein>
<dbReference type="InterPro" id="IPR025110">
    <property type="entry name" value="AMP-bd_C"/>
</dbReference>
<dbReference type="EMBL" id="AYSF01000056">
    <property type="protein sequence ID" value="ESU71801.1"/>
    <property type="molecule type" value="Genomic_DNA"/>
</dbReference>
<keyword evidence="4" id="KW-1185">Reference proteome</keyword>
<dbReference type="InterPro" id="IPR000873">
    <property type="entry name" value="AMP-dep_synth/lig_dom"/>
</dbReference>